<keyword evidence="2" id="KW-0732">Signal</keyword>
<name>A0A1M4EKI2_9ACTN</name>
<evidence type="ECO:0000256" key="1">
    <source>
        <dbReference type="SAM" id="MobiDB-lite"/>
    </source>
</evidence>
<dbReference type="CDD" id="cd03398">
    <property type="entry name" value="PAP2_haloperoxidase"/>
    <property type="match status" value="1"/>
</dbReference>
<dbReference type="InterPro" id="IPR000326">
    <property type="entry name" value="PAP2/HPO"/>
</dbReference>
<feature type="signal peptide" evidence="2">
    <location>
        <begin position="1"/>
        <end position="20"/>
    </location>
</feature>
<evidence type="ECO:0000256" key="2">
    <source>
        <dbReference type="SAM" id="SignalP"/>
    </source>
</evidence>
<dbReference type="InterPro" id="IPR036938">
    <property type="entry name" value="PAP2/HPO_sf"/>
</dbReference>
<feature type="domain" description="Phosphatidic acid phosphatase type 2/haloperoxidase" evidence="3">
    <location>
        <begin position="268"/>
        <end position="409"/>
    </location>
</feature>
<dbReference type="InterPro" id="IPR052559">
    <property type="entry name" value="V-haloperoxidase"/>
</dbReference>
<dbReference type="AlphaFoldDB" id="A0A1M4EKI2"/>
<feature type="chain" id="PRO_5013200191" description="Phosphatidic acid phosphatase type 2/haloperoxidase domain-containing protein" evidence="2">
    <location>
        <begin position="21"/>
        <end position="430"/>
    </location>
</feature>
<feature type="region of interest" description="Disordered" evidence="1">
    <location>
        <begin position="145"/>
        <end position="165"/>
    </location>
</feature>
<evidence type="ECO:0000259" key="3">
    <source>
        <dbReference type="Pfam" id="PF01569"/>
    </source>
</evidence>
<sequence length="430" mass="44593">MNRLVALLLLAPLTPPAATAADVDPVRAWNEQALRVVRAERASDADAARTYAMVNLGMYDAVNGIATARGDHRARTPALRDPQGAPARGDQQAAAVAAAHAVLTRLYPGQEVTLTERLDADLARLGAGSRVADGRAWGERVGGDVHAARQGDGSSPVETQPAGTGPGVFGQAWTGVQYRNMKPFGIADAAPYVGDGPPALASLDYAAAFAEVRLLGDAAIADPDKSALYQYWSLPAGTAQPPGEWVKIALAVDRPLPLAEESRLFALLGMALADTSIPTAGTKFAFRHWRPTAAIQQADTDGNPYTEPVAGWRARAGSAGGSPEYISGHSSFSGAGAAVLAGFFCADRIPFALVSDSAPVDPATGQPWRRQFAGFSAAAADAGRSRVVGGLHFSFSNLDGLAMGADVAAEILAKRLLLKSGPTHTGACPR</sequence>
<proteinExistence type="predicted"/>
<dbReference type="Gene3D" id="1.10.606.20">
    <property type="match status" value="1"/>
</dbReference>
<organism evidence="4">
    <name type="scientific">Nonomuraea gerenzanensis</name>
    <dbReference type="NCBI Taxonomy" id="93944"/>
    <lineage>
        <taxon>Bacteria</taxon>
        <taxon>Bacillati</taxon>
        <taxon>Actinomycetota</taxon>
        <taxon>Actinomycetes</taxon>
        <taxon>Streptosporangiales</taxon>
        <taxon>Streptosporangiaceae</taxon>
        <taxon>Nonomuraea</taxon>
    </lineage>
</organism>
<reference evidence="4" key="1">
    <citation type="submission" date="2016-04" db="EMBL/GenBank/DDBJ databases">
        <authorList>
            <person name="Evans L.H."/>
            <person name="Alamgir A."/>
            <person name="Owens N."/>
            <person name="Weber N.D."/>
            <person name="Virtaneva K."/>
            <person name="Barbian K."/>
            <person name="Babar A."/>
            <person name="Rosenke K."/>
        </authorList>
    </citation>
    <scope>NUCLEOTIDE SEQUENCE</scope>
    <source>
        <strain evidence="4">Nono1</strain>
    </source>
</reference>
<dbReference type="PANTHER" id="PTHR34599">
    <property type="entry name" value="PEROXIDASE-RELATED"/>
    <property type="match status" value="1"/>
</dbReference>
<protein>
    <recommendedName>
        <fullName evidence="3">Phosphatidic acid phosphatase type 2/haloperoxidase domain-containing protein</fullName>
    </recommendedName>
</protein>
<dbReference type="RefSeq" id="WP_225268015.1">
    <property type="nucleotide sequence ID" value="NZ_CP084058.1"/>
</dbReference>
<dbReference type="EMBL" id="LT559118">
    <property type="protein sequence ID" value="SBO99324.1"/>
    <property type="molecule type" value="Genomic_DNA"/>
</dbReference>
<dbReference type="PANTHER" id="PTHR34599:SF1">
    <property type="entry name" value="PHOSPHATIDIC ACID PHOSPHATASE TYPE 2_HALOPEROXIDASE DOMAIN-CONTAINING PROTEIN"/>
    <property type="match status" value="1"/>
</dbReference>
<accession>A0A1M4EKI2</accession>
<dbReference type="Pfam" id="PF01569">
    <property type="entry name" value="PAP2"/>
    <property type="match status" value="1"/>
</dbReference>
<feature type="compositionally biased region" description="Polar residues" evidence="1">
    <location>
        <begin position="152"/>
        <end position="162"/>
    </location>
</feature>
<evidence type="ECO:0000313" key="4">
    <source>
        <dbReference type="EMBL" id="SBO99324.1"/>
    </source>
</evidence>
<dbReference type="SUPFAM" id="SSF48317">
    <property type="entry name" value="Acid phosphatase/Vanadium-dependent haloperoxidase"/>
    <property type="match status" value="1"/>
</dbReference>
<gene>
    <name evidence="4" type="ORF">BN4615_P8840</name>
</gene>